<sequence>MFASWDECLAHVKETFESDDSSSIHARLRLEAGPAMVWNGKSTADPEYTVVHIASPIAPADKTDLLHLAAASEDLPLGALRIMNETVHLHQALPFAGLEAERLDQAIRLAVTEAHALMREI</sequence>
<protein>
    <submittedName>
        <fullName evidence="1">Uncharacterized protein</fullName>
    </submittedName>
</protein>
<keyword evidence="2" id="KW-1185">Reference proteome</keyword>
<organism evidence="1 2">
    <name type="scientific">Ancrocorticia populi</name>
    <dbReference type="NCBI Taxonomy" id="2175228"/>
    <lineage>
        <taxon>Bacteria</taxon>
        <taxon>Bacillati</taxon>
        <taxon>Actinomycetota</taxon>
        <taxon>Actinomycetes</taxon>
        <taxon>Actinomycetales</taxon>
        <taxon>Actinomycetaceae</taxon>
        <taxon>Ancrocorticia</taxon>
    </lineage>
</organism>
<dbReference type="AlphaFoldDB" id="A0A2V1KBW1"/>
<evidence type="ECO:0000313" key="1">
    <source>
        <dbReference type="EMBL" id="PWF27007.1"/>
    </source>
</evidence>
<dbReference type="Proteomes" id="UP000245283">
    <property type="component" value="Unassembled WGS sequence"/>
</dbReference>
<gene>
    <name evidence="1" type="ORF">DD236_00905</name>
</gene>
<dbReference type="EMBL" id="QETB01000001">
    <property type="protein sequence ID" value="PWF27007.1"/>
    <property type="molecule type" value="Genomic_DNA"/>
</dbReference>
<dbReference type="RefSeq" id="WP_109092508.1">
    <property type="nucleotide sequence ID" value="NZ_QETB01000001.1"/>
</dbReference>
<evidence type="ECO:0000313" key="2">
    <source>
        <dbReference type="Proteomes" id="UP000245283"/>
    </source>
</evidence>
<proteinExistence type="predicted"/>
<name>A0A2V1KBW1_9ACTO</name>
<comment type="caution">
    <text evidence="1">The sequence shown here is derived from an EMBL/GenBank/DDBJ whole genome shotgun (WGS) entry which is preliminary data.</text>
</comment>
<reference evidence="2" key="1">
    <citation type="submission" date="2018-05" db="EMBL/GenBank/DDBJ databases">
        <authorList>
            <person name="Li Y."/>
        </authorList>
    </citation>
    <scope>NUCLEOTIDE SEQUENCE [LARGE SCALE GENOMIC DNA]</scope>
    <source>
        <strain evidence="2">sk1b4</strain>
    </source>
</reference>
<accession>A0A2V1KBW1</accession>